<dbReference type="EMBL" id="CM045765">
    <property type="protein sequence ID" value="KAI8001739.1"/>
    <property type="molecule type" value="Genomic_DNA"/>
</dbReference>
<evidence type="ECO:0000313" key="2">
    <source>
        <dbReference type="Proteomes" id="UP001060215"/>
    </source>
</evidence>
<organism evidence="1 2">
    <name type="scientific">Camellia lanceoleosa</name>
    <dbReference type="NCBI Taxonomy" id="1840588"/>
    <lineage>
        <taxon>Eukaryota</taxon>
        <taxon>Viridiplantae</taxon>
        <taxon>Streptophyta</taxon>
        <taxon>Embryophyta</taxon>
        <taxon>Tracheophyta</taxon>
        <taxon>Spermatophyta</taxon>
        <taxon>Magnoliopsida</taxon>
        <taxon>eudicotyledons</taxon>
        <taxon>Gunneridae</taxon>
        <taxon>Pentapetalae</taxon>
        <taxon>asterids</taxon>
        <taxon>Ericales</taxon>
        <taxon>Theaceae</taxon>
        <taxon>Camellia</taxon>
    </lineage>
</organism>
<gene>
    <name evidence="1" type="ORF">LOK49_LG09G00149</name>
</gene>
<reference evidence="1 2" key="1">
    <citation type="journal article" date="2022" name="Plant J.">
        <title>Chromosome-level genome of Camellia lanceoleosa provides a valuable resource for understanding genome evolution and self-incompatibility.</title>
        <authorList>
            <person name="Gong W."/>
            <person name="Xiao S."/>
            <person name="Wang L."/>
            <person name="Liao Z."/>
            <person name="Chang Y."/>
            <person name="Mo W."/>
            <person name="Hu G."/>
            <person name="Li W."/>
            <person name="Zhao G."/>
            <person name="Zhu H."/>
            <person name="Hu X."/>
            <person name="Ji K."/>
            <person name="Xiang X."/>
            <person name="Song Q."/>
            <person name="Yuan D."/>
            <person name="Jin S."/>
            <person name="Zhang L."/>
        </authorList>
    </citation>
    <scope>NUCLEOTIDE SEQUENCE [LARGE SCALE GENOMIC DNA]</scope>
    <source>
        <strain evidence="1">SQ_2022a</strain>
    </source>
</reference>
<sequence length="163" mass="19006">MGTRYLSAFPPELFDCFEAIKPVWAPYYTIHKILAGLLDQHIFANNDQALKMVTWMVDYFYKRVQNVIVKYIIEKHWLSLNEETDCMNDVLYRLYTITVHKTHLGTSLVVHRDTNRKLMKLSFPGQVTEFDSPARLLDDKSSMFLKLVSEYSSRSTSALCITI</sequence>
<keyword evidence="2" id="KW-1185">Reference proteome</keyword>
<name>A0ACC0GL91_9ERIC</name>
<evidence type="ECO:0000313" key="1">
    <source>
        <dbReference type="EMBL" id="KAI8001739.1"/>
    </source>
</evidence>
<comment type="caution">
    <text evidence="1">The sequence shown here is derived from an EMBL/GenBank/DDBJ whole genome shotgun (WGS) entry which is preliminary data.</text>
</comment>
<protein>
    <submittedName>
        <fullName evidence="1">ABC transporter C family member 5</fullName>
    </submittedName>
</protein>
<accession>A0ACC0GL91</accession>
<dbReference type="Proteomes" id="UP001060215">
    <property type="component" value="Chromosome 8"/>
</dbReference>
<proteinExistence type="predicted"/>